<sequence length="102" mass="11975">MTSCVAQARHRPSLLRNTLRNSGNFWRTRPLLITYSQNSLQLMAHTLMTVLREIPSHWLYLERTLSKQVAEEKFFDMERLADINEEMEVLITDGGSYSVFLR</sequence>
<dbReference type="AlphaFoldDB" id="A0A9D4ML81"/>
<protein>
    <submittedName>
        <fullName evidence="1">Uncharacterized protein</fullName>
    </submittedName>
</protein>
<dbReference type="Proteomes" id="UP000828390">
    <property type="component" value="Unassembled WGS sequence"/>
</dbReference>
<comment type="caution">
    <text evidence="1">The sequence shown here is derived from an EMBL/GenBank/DDBJ whole genome shotgun (WGS) entry which is preliminary data.</text>
</comment>
<accession>A0A9D4ML81</accession>
<keyword evidence="2" id="KW-1185">Reference proteome</keyword>
<gene>
    <name evidence="1" type="ORF">DPMN_001612</name>
</gene>
<organism evidence="1 2">
    <name type="scientific">Dreissena polymorpha</name>
    <name type="common">Zebra mussel</name>
    <name type="synonym">Mytilus polymorpha</name>
    <dbReference type="NCBI Taxonomy" id="45954"/>
    <lineage>
        <taxon>Eukaryota</taxon>
        <taxon>Metazoa</taxon>
        <taxon>Spiralia</taxon>
        <taxon>Lophotrochozoa</taxon>
        <taxon>Mollusca</taxon>
        <taxon>Bivalvia</taxon>
        <taxon>Autobranchia</taxon>
        <taxon>Heteroconchia</taxon>
        <taxon>Euheterodonta</taxon>
        <taxon>Imparidentia</taxon>
        <taxon>Neoheterodontei</taxon>
        <taxon>Myida</taxon>
        <taxon>Dreissenoidea</taxon>
        <taxon>Dreissenidae</taxon>
        <taxon>Dreissena</taxon>
    </lineage>
</organism>
<reference evidence="1" key="1">
    <citation type="journal article" date="2019" name="bioRxiv">
        <title>The Genome of the Zebra Mussel, Dreissena polymorpha: A Resource for Invasive Species Research.</title>
        <authorList>
            <person name="McCartney M.A."/>
            <person name="Auch B."/>
            <person name="Kono T."/>
            <person name="Mallez S."/>
            <person name="Zhang Y."/>
            <person name="Obille A."/>
            <person name="Becker A."/>
            <person name="Abrahante J.E."/>
            <person name="Garbe J."/>
            <person name="Badalamenti J.P."/>
            <person name="Herman A."/>
            <person name="Mangelson H."/>
            <person name="Liachko I."/>
            <person name="Sullivan S."/>
            <person name="Sone E.D."/>
            <person name="Koren S."/>
            <person name="Silverstein K.A.T."/>
            <person name="Beckman K.B."/>
            <person name="Gohl D.M."/>
        </authorList>
    </citation>
    <scope>NUCLEOTIDE SEQUENCE</scope>
    <source>
        <strain evidence="1">Duluth1</strain>
        <tissue evidence="1">Whole animal</tissue>
    </source>
</reference>
<dbReference type="EMBL" id="JAIWYP010000001">
    <property type="protein sequence ID" value="KAH3877734.1"/>
    <property type="molecule type" value="Genomic_DNA"/>
</dbReference>
<proteinExistence type="predicted"/>
<evidence type="ECO:0000313" key="1">
    <source>
        <dbReference type="EMBL" id="KAH3877734.1"/>
    </source>
</evidence>
<reference evidence="1" key="2">
    <citation type="submission" date="2020-11" db="EMBL/GenBank/DDBJ databases">
        <authorList>
            <person name="McCartney M.A."/>
            <person name="Auch B."/>
            <person name="Kono T."/>
            <person name="Mallez S."/>
            <person name="Becker A."/>
            <person name="Gohl D.M."/>
            <person name="Silverstein K.A.T."/>
            <person name="Koren S."/>
            <person name="Bechman K.B."/>
            <person name="Herman A."/>
            <person name="Abrahante J.E."/>
            <person name="Garbe J."/>
        </authorList>
    </citation>
    <scope>NUCLEOTIDE SEQUENCE</scope>
    <source>
        <strain evidence="1">Duluth1</strain>
        <tissue evidence="1">Whole animal</tissue>
    </source>
</reference>
<name>A0A9D4ML81_DREPO</name>
<evidence type="ECO:0000313" key="2">
    <source>
        <dbReference type="Proteomes" id="UP000828390"/>
    </source>
</evidence>